<evidence type="ECO:0000313" key="2">
    <source>
        <dbReference type="Proteomes" id="UP000002038"/>
    </source>
</evidence>
<dbReference type="OrthoDB" id="4353558at2759"/>
<dbReference type="RefSeq" id="XP_031578250.1">
    <property type="nucleotide sequence ID" value="XM_031721622.1"/>
</dbReference>
<dbReference type="AlphaFoldDB" id="A0A179UMB5"/>
<accession>A0A179UMB5</accession>
<evidence type="ECO:0000313" key="1">
    <source>
        <dbReference type="EMBL" id="OAT08368.1"/>
    </source>
</evidence>
<dbReference type="EMBL" id="GG657454">
    <property type="protein sequence ID" value="OAT08368.1"/>
    <property type="molecule type" value="Genomic_DNA"/>
</dbReference>
<dbReference type="VEuPathDB" id="FungiDB:BDBG_04328"/>
<dbReference type="GeneID" id="8504971"/>
<dbReference type="KEGG" id="bgh:BDBG_04328"/>
<gene>
    <name evidence="1" type="ORF">BDBG_04328</name>
</gene>
<proteinExistence type="predicted"/>
<dbReference type="Proteomes" id="UP000002038">
    <property type="component" value="Unassembled WGS sequence"/>
</dbReference>
<sequence length="408" mass="45361">MARIVGVLIATCLDYRATYAIQCRNIHPISEPPPGNAITGFIGVQSVSNINRVTNQRVNLADKDRGVHVSYTISKDELRYDDEFSESIGGPNSYKTYAHLKGLRRIQASTGIEGRSRSPKRLSGLKFDYYGAPSAIVRQWMDDDDVFELSADENIQSITVWLTTIQIARLASHWPLATRSSPSRTVRGDLCARTVMFQSSEVDSFSSNDMQIQYQRGPNQDLASISWVLNSSYVRVRAVILEKTARTLSVIPGHFLPFDQAQKIYFQRKAEVGHRTRSSLPMATSTTTRFLVLYSAMASGTMGRAGDIDMVADAHQTLESPPVSQVVGMFVGIRRHHIQSLKCKTLEFAVKPSDEQDVPFGKTCILFKDKASAADYTPISHTELVYGPPKEVRSVGIYVSCQAIRVRG</sequence>
<keyword evidence="2" id="KW-1185">Reference proteome</keyword>
<organism evidence="1 2">
    <name type="scientific">Blastomyces gilchristii (strain SLH14081)</name>
    <name type="common">Blastomyces dermatitidis</name>
    <dbReference type="NCBI Taxonomy" id="559298"/>
    <lineage>
        <taxon>Eukaryota</taxon>
        <taxon>Fungi</taxon>
        <taxon>Dikarya</taxon>
        <taxon>Ascomycota</taxon>
        <taxon>Pezizomycotina</taxon>
        <taxon>Eurotiomycetes</taxon>
        <taxon>Eurotiomycetidae</taxon>
        <taxon>Onygenales</taxon>
        <taxon>Ajellomycetaceae</taxon>
        <taxon>Blastomyces</taxon>
    </lineage>
</organism>
<reference evidence="2" key="1">
    <citation type="journal article" date="2015" name="PLoS Genet.">
        <title>The dynamic genome and transcriptome of the human fungal pathogen Blastomyces and close relative Emmonsia.</title>
        <authorList>
            <person name="Munoz J.F."/>
            <person name="Gauthier G.M."/>
            <person name="Desjardins C.A."/>
            <person name="Gallo J.E."/>
            <person name="Holder J."/>
            <person name="Sullivan T.D."/>
            <person name="Marty A.J."/>
            <person name="Carmen J.C."/>
            <person name="Chen Z."/>
            <person name="Ding L."/>
            <person name="Gujja S."/>
            <person name="Magrini V."/>
            <person name="Misas E."/>
            <person name="Mitreva M."/>
            <person name="Priest M."/>
            <person name="Saif S."/>
            <person name="Whiston E.A."/>
            <person name="Young S."/>
            <person name="Zeng Q."/>
            <person name="Goldman W.E."/>
            <person name="Mardis E.R."/>
            <person name="Taylor J.W."/>
            <person name="McEwen J.G."/>
            <person name="Clay O.K."/>
            <person name="Klein B.S."/>
            <person name="Cuomo C.A."/>
        </authorList>
    </citation>
    <scope>NUCLEOTIDE SEQUENCE [LARGE SCALE GENOMIC DNA]</scope>
    <source>
        <strain evidence="2">SLH14081</strain>
    </source>
</reference>
<protein>
    <submittedName>
        <fullName evidence="1">Uncharacterized protein</fullName>
    </submittedName>
</protein>
<name>A0A179UMB5_BLAGS</name>